<evidence type="ECO:0000256" key="1">
    <source>
        <dbReference type="ARBA" id="ARBA00004370"/>
    </source>
</evidence>
<keyword evidence="4" id="KW-0472">Membrane</keyword>
<evidence type="ECO:0008006" key="8">
    <source>
        <dbReference type="Google" id="ProtNLM"/>
    </source>
</evidence>
<evidence type="ECO:0000313" key="7">
    <source>
        <dbReference type="Proteomes" id="UP000233524"/>
    </source>
</evidence>
<feature type="region of interest" description="Disordered" evidence="5">
    <location>
        <begin position="1"/>
        <end position="196"/>
    </location>
</feature>
<feature type="compositionally biased region" description="Polar residues" evidence="5">
    <location>
        <begin position="21"/>
        <end position="31"/>
    </location>
</feature>
<evidence type="ECO:0000256" key="5">
    <source>
        <dbReference type="SAM" id="MobiDB-lite"/>
    </source>
</evidence>
<keyword evidence="7" id="KW-1185">Reference proteome</keyword>
<dbReference type="Gene3D" id="2.60.120.920">
    <property type="match status" value="1"/>
</dbReference>
<evidence type="ECO:0000256" key="2">
    <source>
        <dbReference type="ARBA" id="ARBA00022692"/>
    </source>
</evidence>
<evidence type="ECO:0000313" key="6">
    <source>
        <dbReference type="EMBL" id="PKS08280.1"/>
    </source>
</evidence>
<dbReference type="STRING" id="41688.A0A2N3N760"/>
<dbReference type="PANTHER" id="PTHR12864">
    <property type="entry name" value="RAN BINDING PROTEIN 9-RELATED"/>
    <property type="match status" value="1"/>
</dbReference>
<sequence>MCFGSKEKDSGENLGPRPANGSASTAAQDSKASYPHQQQSFAAPSGPPPPQSQTYAPPAGPPPQQAQQNYAPPPGAPPSQQQGQYAAPLSPPPSQQQNQYTAPPGPQPSQQQNEYAAPPGPPPSQQQNQYAPPPGPPPGQDYAPPAGPPPRDPKPQHEWELAVPDTSLFPPPPAFFSGWDRSPANNATEEEAERGAQWCQQYPLTPPITLDPPALAALQIHNIRLMQPWGFTGEMKEKKTGHWECQTPRTAPDSCIISYPPLYAVTLHSPIASGRKHTVYYEVFIRNDSRRDETSLALGFTALPYPNFRLPGWHRGSMAIHGDDGHRYINDTWGGQSFTAPFRRGETYGVGMTFEPVDGRIVTTCFFTRNGVVDGEWNLHEEQDSDVILPVTGLEGYHDLSCAIGTFNHVSFEVVFDPKMWKFRPS</sequence>
<feature type="compositionally biased region" description="Pro residues" evidence="5">
    <location>
        <begin position="131"/>
        <end position="150"/>
    </location>
</feature>
<organism evidence="6 7">
    <name type="scientific">Lomentospora prolificans</name>
    <dbReference type="NCBI Taxonomy" id="41688"/>
    <lineage>
        <taxon>Eukaryota</taxon>
        <taxon>Fungi</taxon>
        <taxon>Dikarya</taxon>
        <taxon>Ascomycota</taxon>
        <taxon>Pezizomycotina</taxon>
        <taxon>Sordariomycetes</taxon>
        <taxon>Hypocreomycetidae</taxon>
        <taxon>Microascales</taxon>
        <taxon>Microascaceae</taxon>
        <taxon>Lomentospora</taxon>
    </lineage>
</organism>
<dbReference type="GO" id="GO:0016020">
    <property type="term" value="C:membrane"/>
    <property type="evidence" value="ECO:0007669"/>
    <property type="project" value="UniProtKB-SubCell"/>
</dbReference>
<comment type="subcellular location">
    <subcellularLocation>
        <location evidence="1">Membrane</location>
    </subcellularLocation>
</comment>
<dbReference type="InParanoid" id="A0A2N3N760"/>
<dbReference type="InterPro" id="IPR050618">
    <property type="entry name" value="Ubq-SigPath_Reg"/>
</dbReference>
<dbReference type="EMBL" id="NLAX01000697">
    <property type="protein sequence ID" value="PKS08280.1"/>
    <property type="molecule type" value="Genomic_DNA"/>
</dbReference>
<reference evidence="6 7" key="1">
    <citation type="journal article" date="2017" name="G3 (Bethesda)">
        <title>First Draft Genome Sequence of the Pathogenic Fungus Lomentospora prolificans (Formerly Scedosporium prolificans).</title>
        <authorList>
            <person name="Luo R."/>
            <person name="Zimin A."/>
            <person name="Workman R."/>
            <person name="Fan Y."/>
            <person name="Pertea G."/>
            <person name="Grossman N."/>
            <person name="Wear M.P."/>
            <person name="Jia B."/>
            <person name="Miller H."/>
            <person name="Casadevall A."/>
            <person name="Timp W."/>
            <person name="Zhang S.X."/>
            <person name="Salzberg S.L."/>
        </authorList>
    </citation>
    <scope>NUCLEOTIDE SEQUENCE [LARGE SCALE GENOMIC DNA]</scope>
    <source>
        <strain evidence="6 7">JHH-5317</strain>
    </source>
</reference>
<dbReference type="Proteomes" id="UP000233524">
    <property type="component" value="Unassembled WGS sequence"/>
</dbReference>
<keyword evidence="2" id="KW-0812">Transmembrane</keyword>
<dbReference type="InterPro" id="IPR043136">
    <property type="entry name" value="B30.2/SPRY_sf"/>
</dbReference>
<protein>
    <recommendedName>
        <fullName evidence="8">SPRY domain-containing protein</fullName>
    </recommendedName>
</protein>
<dbReference type="VEuPathDB" id="FungiDB:jhhlp_005224"/>
<feature type="compositionally biased region" description="Basic and acidic residues" evidence="5">
    <location>
        <begin position="151"/>
        <end position="160"/>
    </location>
</feature>
<evidence type="ECO:0000256" key="4">
    <source>
        <dbReference type="ARBA" id="ARBA00023136"/>
    </source>
</evidence>
<comment type="caution">
    <text evidence="6">The sequence shown here is derived from an EMBL/GenBank/DDBJ whole genome shotgun (WGS) entry which is preliminary data.</text>
</comment>
<feature type="compositionally biased region" description="Basic and acidic residues" evidence="5">
    <location>
        <begin position="1"/>
        <end position="11"/>
    </location>
</feature>
<dbReference type="OrthoDB" id="25503at2759"/>
<name>A0A2N3N760_9PEZI</name>
<proteinExistence type="predicted"/>
<gene>
    <name evidence="6" type="ORF">jhhlp_005224</name>
</gene>
<dbReference type="InterPro" id="IPR035780">
    <property type="entry name" value="SPRY_Ssh4-like"/>
</dbReference>
<dbReference type="CDD" id="cd12910">
    <property type="entry name" value="SPRY_SSH4_like"/>
    <property type="match status" value="1"/>
</dbReference>
<dbReference type="AlphaFoldDB" id="A0A2N3N760"/>
<keyword evidence="3" id="KW-1133">Transmembrane helix</keyword>
<feature type="compositionally biased region" description="Low complexity" evidence="5">
    <location>
        <begin position="78"/>
        <end position="88"/>
    </location>
</feature>
<evidence type="ECO:0000256" key="3">
    <source>
        <dbReference type="ARBA" id="ARBA00022989"/>
    </source>
</evidence>
<accession>A0A2N3N760</accession>